<dbReference type="KEGG" id="copr:Cop2CBH44_16660"/>
<dbReference type="EMBL" id="AP023322">
    <property type="protein sequence ID" value="BCI63313.1"/>
    <property type="molecule type" value="Genomic_DNA"/>
</dbReference>
<dbReference type="PANTHER" id="PTHR12815:SF47">
    <property type="entry name" value="TRANSLOCATION AND ASSEMBLY MODULE SUBUNIT TAMA"/>
    <property type="match status" value="1"/>
</dbReference>
<organism evidence="7 8">
    <name type="scientific">Coprobacter secundus subsp. similis</name>
    <dbReference type="NCBI Taxonomy" id="2751153"/>
    <lineage>
        <taxon>Bacteria</taxon>
        <taxon>Pseudomonadati</taxon>
        <taxon>Bacteroidota</taxon>
        <taxon>Bacteroidia</taxon>
        <taxon>Bacteroidales</taxon>
        <taxon>Barnesiellaceae</taxon>
        <taxon>Coprobacter</taxon>
    </lineage>
</organism>
<dbReference type="Proteomes" id="UP000594042">
    <property type="component" value="Chromosome"/>
</dbReference>
<dbReference type="InterPro" id="IPR039910">
    <property type="entry name" value="D15-like"/>
</dbReference>
<evidence type="ECO:0000256" key="2">
    <source>
        <dbReference type="ARBA" id="ARBA00022692"/>
    </source>
</evidence>
<dbReference type="Pfam" id="PF01103">
    <property type="entry name" value="Omp85"/>
    <property type="match status" value="1"/>
</dbReference>
<dbReference type="RefSeq" id="WP_021931961.1">
    <property type="nucleotide sequence ID" value="NZ_AP023322.1"/>
</dbReference>
<proteinExistence type="predicted"/>
<protein>
    <submittedName>
        <fullName evidence="7">Membrane protein</fullName>
    </submittedName>
</protein>
<sequence length="772" mass="86941">MKQLFYNIYIVLLSLFFILTSCSTTKRLAEGDVLYTGVKKMEIEGVNGMKVPGEVKSAIKSPLSVKPNNPLFSPYIRSPFPFGLWVYNHMNPPKKEKGFKHWFYNKFAKEPVLISNVNPELRVKVVDDILSNFGYFGAHTQYELIYNKKNKKKARISYKVIVPPPSFYDSISFPEPTTPLTQLIDSSRVNTLLHVGSQYNIDTLSAERSRIATLARNNGYFYFRPEYIEYLADTTQKAFGINLKMIIGKGVPAEALKAYKVGDINVFLASANGKGNLDSLHYKNMKVTFQKPMHLRKFVLPSNITLQPGEIYSVEKQDQSQTNLSKLNIFRFVNLNVTPIDSLKGSDSLNVAIDAAFDIPLESEFEVDVSSKSNSFIGPGMTFGVSKKNLFGAGEILSVKLNGSYEWQTGKKVKGAKSSLLNSYELGINGTLTFPRLLVPRFIKHNRKYGAKTYFQLGADLMNRPHYFRMLSFNASANYDFQTSSSSYHTLTPIKLVYNKLLNTTSSFDKTLEENQAIALSFKNQFIPTTGYTYTFDRSFGKNQNNRIFWQTSATSAGNILAGIMDLAGKKGQKELFGNQFSQFVKGTTELKYYRRLWGDNWLASRFMVGAGHAYGNSKVMPYSEQFYIGGANSIRAFTIRSLGPGSYRPDANKANGYFDQTGDFKLEANVEFRFKIMGSLHGAIFMDAGNIWLLKNDPQRPGGKLELKTFGKDIALGTGFGLRYDISYIVLRADLGIGLHAPYENPDKPHYYNMSSFKNSLGFHLAIGYPF</sequence>
<keyword evidence="4" id="KW-0472">Membrane</keyword>
<evidence type="ECO:0000256" key="4">
    <source>
        <dbReference type="ARBA" id="ARBA00023136"/>
    </source>
</evidence>
<dbReference type="Gene3D" id="2.40.160.50">
    <property type="entry name" value="membrane protein fhac: a member of the omp85/tpsb transporter family"/>
    <property type="match status" value="1"/>
</dbReference>
<accession>A0A7G1HW98</accession>
<comment type="subcellular location">
    <subcellularLocation>
        <location evidence="1">Membrane</location>
    </subcellularLocation>
</comment>
<evidence type="ECO:0000259" key="6">
    <source>
        <dbReference type="Pfam" id="PF01103"/>
    </source>
</evidence>
<dbReference type="PANTHER" id="PTHR12815">
    <property type="entry name" value="SORTING AND ASSEMBLY MACHINERY SAMM50 PROTEIN FAMILY MEMBER"/>
    <property type="match status" value="1"/>
</dbReference>
<gene>
    <name evidence="7" type="ORF">Cop2CBH44_16660</name>
</gene>
<keyword evidence="8" id="KW-1185">Reference proteome</keyword>
<evidence type="ECO:0000256" key="3">
    <source>
        <dbReference type="ARBA" id="ARBA00022729"/>
    </source>
</evidence>
<evidence type="ECO:0000313" key="8">
    <source>
        <dbReference type="Proteomes" id="UP000594042"/>
    </source>
</evidence>
<evidence type="ECO:0000256" key="5">
    <source>
        <dbReference type="ARBA" id="ARBA00023237"/>
    </source>
</evidence>
<keyword evidence="3" id="KW-0732">Signal</keyword>
<dbReference type="InterPro" id="IPR000184">
    <property type="entry name" value="Bac_surfAg_D15"/>
</dbReference>
<dbReference type="PROSITE" id="PS51257">
    <property type="entry name" value="PROKAR_LIPOPROTEIN"/>
    <property type="match status" value="1"/>
</dbReference>
<dbReference type="GO" id="GO:0019867">
    <property type="term" value="C:outer membrane"/>
    <property type="evidence" value="ECO:0007669"/>
    <property type="project" value="InterPro"/>
</dbReference>
<dbReference type="AlphaFoldDB" id="A0A7G1HW98"/>
<evidence type="ECO:0000313" key="7">
    <source>
        <dbReference type="EMBL" id="BCI63313.1"/>
    </source>
</evidence>
<keyword evidence="2" id="KW-0812">Transmembrane</keyword>
<reference evidence="8" key="1">
    <citation type="submission" date="2020-07" db="EMBL/GenBank/DDBJ databases">
        <title>Complete genome sequencing of Coprobacter sp. strain 2CBH44.</title>
        <authorList>
            <person name="Sakamoto M."/>
            <person name="Murakami T."/>
            <person name="Mori H."/>
        </authorList>
    </citation>
    <scope>NUCLEOTIDE SEQUENCE [LARGE SCALE GENOMIC DNA]</scope>
    <source>
        <strain evidence="8">2CBH44</strain>
    </source>
</reference>
<evidence type="ECO:0000256" key="1">
    <source>
        <dbReference type="ARBA" id="ARBA00004370"/>
    </source>
</evidence>
<keyword evidence="5" id="KW-0998">Cell outer membrane</keyword>
<name>A0A7G1HW98_9BACT</name>
<feature type="domain" description="Bacterial surface antigen (D15)" evidence="6">
    <location>
        <begin position="389"/>
        <end position="770"/>
    </location>
</feature>
<dbReference type="Gene3D" id="3.10.20.310">
    <property type="entry name" value="membrane protein fhac"/>
    <property type="match status" value="1"/>
</dbReference>